<name>A0ACB8SXH4_9AGAM</name>
<organism evidence="1 2">
    <name type="scientific">Artomyces pyxidatus</name>
    <dbReference type="NCBI Taxonomy" id="48021"/>
    <lineage>
        <taxon>Eukaryota</taxon>
        <taxon>Fungi</taxon>
        <taxon>Dikarya</taxon>
        <taxon>Basidiomycota</taxon>
        <taxon>Agaricomycotina</taxon>
        <taxon>Agaricomycetes</taxon>
        <taxon>Russulales</taxon>
        <taxon>Auriscalpiaceae</taxon>
        <taxon>Artomyces</taxon>
    </lineage>
</organism>
<evidence type="ECO:0000313" key="1">
    <source>
        <dbReference type="EMBL" id="KAI0061189.1"/>
    </source>
</evidence>
<dbReference type="Proteomes" id="UP000814140">
    <property type="component" value="Unassembled WGS sequence"/>
</dbReference>
<evidence type="ECO:0000313" key="2">
    <source>
        <dbReference type="Proteomes" id="UP000814140"/>
    </source>
</evidence>
<proteinExistence type="predicted"/>
<accession>A0ACB8SXH4</accession>
<reference evidence="1" key="1">
    <citation type="submission" date="2021-03" db="EMBL/GenBank/DDBJ databases">
        <authorList>
            <consortium name="DOE Joint Genome Institute"/>
            <person name="Ahrendt S."/>
            <person name="Looney B.P."/>
            <person name="Miyauchi S."/>
            <person name="Morin E."/>
            <person name="Drula E."/>
            <person name="Courty P.E."/>
            <person name="Chicoki N."/>
            <person name="Fauchery L."/>
            <person name="Kohler A."/>
            <person name="Kuo A."/>
            <person name="Labutti K."/>
            <person name="Pangilinan J."/>
            <person name="Lipzen A."/>
            <person name="Riley R."/>
            <person name="Andreopoulos W."/>
            <person name="He G."/>
            <person name="Johnson J."/>
            <person name="Barry K.W."/>
            <person name="Grigoriev I.V."/>
            <person name="Nagy L."/>
            <person name="Hibbett D."/>
            <person name="Henrissat B."/>
            <person name="Matheny P.B."/>
            <person name="Labbe J."/>
            <person name="Martin F."/>
        </authorList>
    </citation>
    <scope>NUCLEOTIDE SEQUENCE</scope>
    <source>
        <strain evidence="1">HHB10654</strain>
    </source>
</reference>
<sequence length="346" mass="37758">MPSVTSGSVLVTGASGYIGAWVVKYLVDQGFSVVVAIRNDQQGEFIKNRFPEYKGKVSHINVPDIQQEGAYDEAVKGVDAIIHTASPACECRSISASPLAHAFCLCSEIIGPAVKGATGILKSAQKFGTNVKRVVLTSSTSAIHDYQYAGDNVSFDENVWNTNVLEMVHDKSSSPWSVYQTAKTLAEKAAFAYVKDNQPAYDLVTIQPSYNYGPIIHQTGKELGSTPGMFISTFASPDTTGKLIGDWVDVRDTAELHVLALQNQAIGGERLMTTTGLFAWQDLYDVLNDVGYDAPGKDTKGAGKNKRNVPVLNNKTFKYFPEFKYRSLEESVREMGVDLKARGYIN</sequence>
<gene>
    <name evidence="1" type="ORF">BV25DRAFT_1806017</name>
</gene>
<reference evidence="1" key="2">
    <citation type="journal article" date="2022" name="New Phytol.">
        <title>Evolutionary transition to the ectomycorrhizal habit in the genomes of a hyperdiverse lineage of mushroom-forming fungi.</title>
        <authorList>
            <person name="Looney B."/>
            <person name="Miyauchi S."/>
            <person name="Morin E."/>
            <person name="Drula E."/>
            <person name="Courty P.E."/>
            <person name="Kohler A."/>
            <person name="Kuo A."/>
            <person name="LaButti K."/>
            <person name="Pangilinan J."/>
            <person name="Lipzen A."/>
            <person name="Riley R."/>
            <person name="Andreopoulos W."/>
            <person name="He G."/>
            <person name="Johnson J."/>
            <person name="Nolan M."/>
            <person name="Tritt A."/>
            <person name="Barry K.W."/>
            <person name="Grigoriev I.V."/>
            <person name="Nagy L.G."/>
            <person name="Hibbett D."/>
            <person name="Henrissat B."/>
            <person name="Matheny P.B."/>
            <person name="Labbe J."/>
            <person name="Martin F.M."/>
        </authorList>
    </citation>
    <scope>NUCLEOTIDE SEQUENCE</scope>
    <source>
        <strain evidence="1">HHB10654</strain>
    </source>
</reference>
<keyword evidence="2" id="KW-1185">Reference proteome</keyword>
<comment type="caution">
    <text evidence="1">The sequence shown here is derived from an EMBL/GenBank/DDBJ whole genome shotgun (WGS) entry which is preliminary data.</text>
</comment>
<dbReference type="EMBL" id="MU277214">
    <property type="protein sequence ID" value="KAI0061189.1"/>
    <property type="molecule type" value="Genomic_DNA"/>
</dbReference>
<protein>
    <submittedName>
        <fullName evidence="1">NAD(P)-binding protein</fullName>
    </submittedName>
</protein>